<keyword evidence="5 7" id="KW-0663">Pyridoxal phosphate</keyword>
<protein>
    <recommendedName>
        <fullName evidence="10">Glutamate decarboxylase</fullName>
    </recommendedName>
</protein>
<proteinExistence type="inferred from homology"/>
<evidence type="ECO:0000256" key="4">
    <source>
        <dbReference type="ARBA" id="ARBA00022793"/>
    </source>
</evidence>
<keyword evidence="6 8" id="KW-0456">Lyase</keyword>
<reference evidence="9" key="1">
    <citation type="submission" date="2015-09" db="EMBL/GenBank/DDBJ databases">
        <title>Scylla olivacea transcriptome.</title>
        <authorList>
            <person name="Ikhwanuddin M."/>
        </authorList>
    </citation>
    <scope>NUCLEOTIDE SEQUENCE</scope>
</reference>
<dbReference type="GO" id="GO:0019752">
    <property type="term" value="P:carboxylic acid metabolic process"/>
    <property type="evidence" value="ECO:0007669"/>
    <property type="project" value="InterPro"/>
</dbReference>
<comment type="cofactor">
    <cofactor evidence="1 7 8">
        <name>pyridoxal 5'-phosphate</name>
        <dbReference type="ChEBI" id="CHEBI:597326"/>
    </cofactor>
</comment>
<dbReference type="InterPro" id="IPR021115">
    <property type="entry name" value="Pyridoxal-P_BS"/>
</dbReference>
<dbReference type="EMBL" id="GDRN01045999">
    <property type="protein sequence ID" value="JAI66814.1"/>
    <property type="molecule type" value="Transcribed_RNA"/>
</dbReference>
<sequence length="528" mass="59532">MIYEYCNRSYKLLAGVPWRAVISSVTGAQHNRRAMPSNCAMAHTSSNVQARLLEKVLSIVEHERLVSGIDETKKVVEFVHPEELKKLLQLAIQREGRSLEEIEQVLETVVRYSVKTQHPFFFNQLYGGIDEVALAGAWLTEALNTNQHTFEVAPVFTLVEHYVITRLVELFGWQEGDGIFSPGGSMSNMYAMVLARHKKNPEVKRVGMSAMKPLVAFTSDQSHYSIGKAASWIGLGMDNVVKVQTDSWGRMIPEALKEAVAAARAKGCEPFFVLATSGTTVFGAFDPLDTLADVCRDENLWLHVDACWGGTAIISKKHRYLLQGIHRADSVAWNPHKMLGVPLQCSPFLMRHKGLLHECNAANATYLFQQDKFYDVSYDTGDKSIQCGRKVDAFKLYFLLTCHGMDEMERRVDAAFKAAEYLATQVAQRSEFRPVLGAAQGTNTCFWYIPPSLRQQQENAEWWQKVAKVAPRLKERLVRAGSFLVGYQPVPEKGLVNFFRMVNTCYPEPQLRHMDRLLDEMDSLGADL</sequence>
<dbReference type="AlphaFoldDB" id="A0A0P4WDN9"/>
<dbReference type="InterPro" id="IPR015424">
    <property type="entry name" value="PyrdxlP-dep_Trfase"/>
</dbReference>
<dbReference type="GO" id="GO:0030170">
    <property type="term" value="F:pyridoxal phosphate binding"/>
    <property type="evidence" value="ECO:0007669"/>
    <property type="project" value="InterPro"/>
</dbReference>
<dbReference type="FunFam" id="3.40.640.10:FF:000016">
    <property type="entry name" value="Glutamate decarboxylase like 1"/>
    <property type="match status" value="1"/>
</dbReference>
<comment type="similarity">
    <text evidence="2 8">Belongs to the group II decarboxylase family.</text>
</comment>
<dbReference type="InterPro" id="IPR002129">
    <property type="entry name" value="PyrdxlP-dep_de-COase"/>
</dbReference>
<dbReference type="SUPFAM" id="SSF53383">
    <property type="entry name" value="PLP-dependent transferases"/>
    <property type="match status" value="1"/>
</dbReference>
<dbReference type="CDD" id="cd06450">
    <property type="entry name" value="DOPA_deC_like"/>
    <property type="match status" value="1"/>
</dbReference>
<dbReference type="Gene3D" id="3.90.1150.170">
    <property type="match status" value="1"/>
</dbReference>
<dbReference type="InterPro" id="IPR015421">
    <property type="entry name" value="PyrdxlP-dep_Trfase_major"/>
</dbReference>
<dbReference type="GO" id="GO:0016831">
    <property type="term" value="F:carboxy-lyase activity"/>
    <property type="evidence" value="ECO:0007669"/>
    <property type="project" value="UniProtKB-KW"/>
</dbReference>
<organism evidence="9">
    <name type="scientific">Scylla olivacea</name>
    <name type="common">Orange mud crab</name>
    <name type="synonym">Cancer olivacea</name>
    <dbReference type="NCBI Taxonomy" id="85551"/>
    <lineage>
        <taxon>Eukaryota</taxon>
        <taxon>Metazoa</taxon>
        <taxon>Ecdysozoa</taxon>
        <taxon>Arthropoda</taxon>
        <taxon>Crustacea</taxon>
        <taxon>Multicrustacea</taxon>
        <taxon>Malacostraca</taxon>
        <taxon>Eumalacostraca</taxon>
        <taxon>Eucarida</taxon>
        <taxon>Decapoda</taxon>
        <taxon>Pleocyemata</taxon>
        <taxon>Brachyura</taxon>
        <taxon>Eubrachyura</taxon>
        <taxon>Portunoidea</taxon>
        <taxon>Portunidae</taxon>
        <taxon>Portuninae</taxon>
        <taxon>Scylla</taxon>
    </lineage>
</organism>
<dbReference type="PANTHER" id="PTHR45677">
    <property type="entry name" value="GLUTAMATE DECARBOXYLASE-RELATED"/>
    <property type="match status" value="1"/>
</dbReference>
<evidence type="ECO:0000256" key="5">
    <source>
        <dbReference type="ARBA" id="ARBA00022898"/>
    </source>
</evidence>
<dbReference type="PANTHER" id="PTHR45677:SF8">
    <property type="entry name" value="CYSTEINE SULFINIC ACID DECARBOXYLASE"/>
    <property type="match status" value="1"/>
</dbReference>
<name>A0A0P4WDN9_SCYOL</name>
<feature type="modified residue" description="N6-(pyridoxal phosphate)lysine" evidence="7">
    <location>
        <position position="337"/>
    </location>
</feature>
<evidence type="ECO:0000256" key="7">
    <source>
        <dbReference type="PIRSR" id="PIRSR602129-50"/>
    </source>
</evidence>
<evidence type="ECO:0000256" key="2">
    <source>
        <dbReference type="ARBA" id="ARBA00009533"/>
    </source>
</evidence>
<evidence type="ECO:0000256" key="3">
    <source>
        <dbReference type="ARBA" id="ARBA00011738"/>
    </source>
</evidence>
<dbReference type="Gene3D" id="3.40.640.10">
    <property type="entry name" value="Type I PLP-dependent aspartate aminotransferase-like (Major domain)"/>
    <property type="match status" value="1"/>
</dbReference>
<dbReference type="Pfam" id="PF00282">
    <property type="entry name" value="Pyridoxal_deC"/>
    <property type="match status" value="1"/>
</dbReference>
<dbReference type="PROSITE" id="PS00392">
    <property type="entry name" value="DDC_GAD_HDC_YDC"/>
    <property type="match status" value="1"/>
</dbReference>
<evidence type="ECO:0008006" key="10">
    <source>
        <dbReference type="Google" id="ProtNLM"/>
    </source>
</evidence>
<evidence type="ECO:0000256" key="6">
    <source>
        <dbReference type="ARBA" id="ARBA00023239"/>
    </source>
</evidence>
<comment type="subunit">
    <text evidence="3">Homodimer.</text>
</comment>
<evidence type="ECO:0000256" key="8">
    <source>
        <dbReference type="RuleBase" id="RU000382"/>
    </source>
</evidence>
<evidence type="ECO:0000256" key="1">
    <source>
        <dbReference type="ARBA" id="ARBA00001933"/>
    </source>
</evidence>
<evidence type="ECO:0000313" key="9">
    <source>
        <dbReference type="EMBL" id="JAI66814.1"/>
    </source>
</evidence>
<dbReference type="GO" id="GO:0005737">
    <property type="term" value="C:cytoplasm"/>
    <property type="evidence" value="ECO:0007669"/>
    <property type="project" value="TreeGrafter"/>
</dbReference>
<accession>A0A0P4WDN9</accession>
<keyword evidence="4" id="KW-0210">Decarboxylase</keyword>